<sequence>MTRPLQSLICYGVGQPRSYRRKVAVKGRLTDLYCCTDLHCCTDLTILKVAVRRRWAARATANDWKGETVGQAMTCRSGWDGRVIQPQYPKWIAKLLGYSFEVIYKPGLENKAMDALSRKPPDVQLCGISVSTLIDLKTIKEEVESDIKLQKVITELNALGVTPFQVAYGRKPPSLLSYGDGETINSTVDEQLRERDIALGALRKHLRLAQDQMKKYADPKRRDVEYQVGDLVFLRIRPYRQLSLRRKRNEKLSPKFFRPYKILETVGSVAYKLEVGKCCFVVKDYQGMKLHGKSMKICSDFIRIFTLRQGEFGEGE</sequence>
<evidence type="ECO:0000313" key="5">
    <source>
        <dbReference type="Proteomes" id="UP000321947"/>
    </source>
</evidence>
<dbReference type="EMBL" id="SSTE01014747">
    <property type="protein sequence ID" value="KAA0045026.1"/>
    <property type="molecule type" value="Genomic_DNA"/>
</dbReference>
<gene>
    <name evidence="3" type="ORF">E5676_scaffold78209G00990</name>
    <name evidence="2" type="ORF">E6C27_scaffold30G00110</name>
</gene>
<dbReference type="PANTHER" id="PTHR46148">
    <property type="entry name" value="CHROMO DOMAIN-CONTAINING PROTEIN"/>
    <property type="match status" value="1"/>
</dbReference>
<dbReference type="Pfam" id="PF24626">
    <property type="entry name" value="SH3_Tf2-1"/>
    <property type="match status" value="1"/>
</dbReference>
<evidence type="ECO:0000313" key="2">
    <source>
        <dbReference type="EMBL" id="KAA0045026.1"/>
    </source>
</evidence>
<dbReference type="InterPro" id="IPR056924">
    <property type="entry name" value="SH3_Tf2-1"/>
</dbReference>
<evidence type="ECO:0000313" key="3">
    <source>
        <dbReference type="EMBL" id="TYJ96300.1"/>
    </source>
</evidence>
<proteinExistence type="predicted"/>
<organism evidence="3 5">
    <name type="scientific">Cucumis melo var. makuwa</name>
    <name type="common">Oriental melon</name>
    <dbReference type="NCBI Taxonomy" id="1194695"/>
    <lineage>
        <taxon>Eukaryota</taxon>
        <taxon>Viridiplantae</taxon>
        <taxon>Streptophyta</taxon>
        <taxon>Embryophyta</taxon>
        <taxon>Tracheophyta</taxon>
        <taxon>Spermatophyta</taxon>
        <taxon>Magnoliopsida</taxon>
        <taxon>eudicotyledons</taxon>
        <taxon>Gunneridae</taxon>
        <taxon>Pentapetalae</taxon>
        <taxon>rosids</taxon>
        <taxon>fabids</taxon>
        <taxon>Cucurbitales</taxon>
        <taxon>Cucurbitaceae</taxon>
        <taxon>Benincaseae</taxon>
        <taxon>Cucumis</taxon>
    </lineage>
</organism>
<evidence type="ECO:0000259" key="1">
    <source>
        <dbReference type="Pfam" id="PF24626"/>
    </source>
</evidence>
<accession>A0A5D3B8W5</accession>
<dbReference type="OrthoDB" id="5554229at2759"/>
<comment type="caution">
    <text evidence="3">The sequence shown here is derived from an EMBL/GenBank/DDBJ whole genome shotgun (WGS) entry which is preliminary data.</text>
</comment>
<dbReference type="Proteomes" id="UP000321393">
    <property type="component" value="Unassembled WGS sequence"/>
</dbReference>
<dbReference type="Proteomes" id="UP000321947">
    <property type="component" value="Unassembled WGS sequence"/>
</dbReference>
<reference evidence="4 5" key="1">
    <citation type="submission" date="2019-08" db="EMBL/GenBank/DDBJ databases">
        <title>Draft genome sequences of two oriental melons (Cucumis melo L. var makuwa).</title>
        <authorList>
            <person name="Kwon S.-Y."/>
        </authorList>
    </citation>
    <scope>NUCLEOTIDE SEQUENCE [LARGE SCALE GENOMIC DNA]</scope>
    <source>
        <strain evidence="5">cv. Chang Bougi</strain>
        <strain evidence="4">cv. SW 3</strain>
        <tissue evidence="3">Leaf</tissue>
    </source>
</reference>
<protein>
    <submittedName>
        <fullName evidence="3">Transposon Ty3-G Gag-Pol polyprotein</fullName>
    </submittedName>
</protein>
<name>A0A5D3B8W5_CUCMM</name>
<dbReference type="PANTHER" id="PTHR46148:SF52">
    <property type="entry name" value="OS04G0603800 PROTEIN"/>
    <property type="match status" value="1"/>
</dbReference>
<feature type="domain" description="Tf2-1-like SH3-like" evidence="1">
    <location>
        <begin position="229"/>
        <end position="274"/>
    </location>
</feature>
<dbReference type="AlphaFoldDB" id="A0A5D3B8W5"/>
<dbReference type="EMBL" id="SSTD01019745">
    <property type="protein sequence ID" value="TYJ96300.1"/>
    <property type="molecule type" value="Genomic_DNA"/>
</dbReference>
<evidence type="ECO:0000313" key="4">
    <source>
        <dbReference type="Proteomes" id="UP000321393"/>
    </source>
</evidence>